<gene>
    <name evidence="6" type="ORF">BUALT_Bualt04G0177300</name>
</gene>
<evidence type="ECO:0000313" key="7">
    <source>
        <dbReference type="Proteomes" id="UP000826271"/>
    </source>
</evidence>
<dbReference type="InterPro" id="IPR003441">
    <property type="entry name" value="NAC-dom"/>
</dbReference>
<dbReference type="PANTHER" id="PTHR31719">
    <property type="entry name" value="NAC TRANSCRIPTION FACTOR 56"/>
    <property type="match status" value="1"/>
</dbReference>
<feature type="domain" description="NAC" evidence="5">
    <location>
        <begin position="23"/>
        <end position="176"/>
    </location>
</feature>
<dbReference type="EMBL" id="WHWC01000004">
    <property type="protein sequence ID" value="KAG8385006.1"/>
    <property type="molecule type" value="Genomic_DNA"/>
</dbReference>
<protein>
    <recommendedName>
        <fullName evidence="5">NAC domain-containing protein</fullName>
    </recommendedName>
</protein>
<dbReference type="Gene3D" id="2.170.150.80">
    <property type="entry name" value="NAC domain"/>
    <property type="match status" value="1"/>
</dbReference>
<organism evidence="6 7">
    <name type="scientific">Buddleja alternifolia</name>
    <dbReference type="NCBI Taxonomy" id="168488"/>
    <lineage>
        <taxon>Eukaryota</taxon>
        <taxon>Viridiplantae</taxon>
        <taxon>Streptophyta</taxon>
        <taxon>Embryophyta</taxon>
        <taxon>Tracheophyta</taxon>
        <taxon>Spermatophyta</taxon>
        <taxon>Magnoliopsida</taxon>
        <taxon>eudicotyledons</taxon>
        <taxon>Gunneridae</taxon>
        <taxon>Pentapetalae</taxon>
        <taxon>asterids</taxon>
        <taxon>lamiids</taxon>
        <taxon>Lamiales</taxon>
        <taxon>Scrophulariaceae</taxon>
        <taxon>Buddlejeae</taxon>
        <taxon>Buddleja</taxon>
    </lineage>
</organism>
<keyword evidence="3" id="KW-0804">Transcription</keyword>
<keyword evidence="1" id="KW-0805">Transcription regulation</keyword>
<dbReference type="Pfam" id="PF02365">
    <property type="entry name" value="NAM"/>
    <property type="match status" value="1"/>
</dbReference>
<dbReference type="GO" id="GO:0006355">
    <property type="term" value="P:regulation of DNA-templated transcription"/>
    <property type="evidence" value="ECO:0007669"/>
    <property type="project" value="InterPro"/>
</dbReference>
<evidence type="ECO:0000256" key="1">
    <source>
        <dbReference type="ARBA" id="ARBA00023015"/>
    </source>
</evidence>
<evidence type="ECO:0000313" key="6">
    <source>
        <dbReference type="EMBL" id="KAG8385006.1"/>
    </source>
</evidence>
<accession>A0AAV6XWM8</accession>
<reference evidence="6" key="1">
    <citation type="submission" date="2019-10" db="EMBL/GenBank/DDBJ databases">
        <authorList>
            <person name="Zhang R."/>
            <person name="Pan Y."/>
            <person name="Wang J."/>
            <person name="Ma R."/>
            <person name="Yu S."/>
        </authorList>
    </citation>
    <scope>NUCLEOTIDE SEQUENCE</scope>
    <source>
        <strain evidence="6">LA-IB0</strain>
        <tissue evidence="6">Leaf</tissue>
    </source>
</reference>
<evidence type="ECO:0000259" key="5">
    <source>
        <dbReference type="PROSITE" id="PS51005"/>
    </source>
</evidence>
<sequence>MERANSEDGDGNGNGNGNGGNKLPIGFRFYPTDEELMVHYLKRKVFSLPLPATVIPDLDVFHSNPWDLPGDLKEKRYFFCQRKRNTMSKCSSSSLSAECGYWKARGKDKQIIAPGSNLLIGIKKCFVFYKTKKSGAVKTPWFMHEFCLVGSINTPYLTQKLMIQVGDWVVCRVYQRKRKTKNQGTNAQLANINKCRTLQGIKGSDHMNLRMEGNNELGFSFVAQTSLSSCSSGITDISCNDLDQEANSHNVSF</sequence>
<evidence type="ECO:0000256" key="4">
    <source>
        <dbReference type="ARBA" id="ARBA00023242"/>
    </source>
</evidence>
<keyword evidence="4" id="KW-0539">Nucleus</keyword>
<dbReference type="PANTHER" id="PTHR31719:SF176">
    <property type="entry name" value="NAC DOMAIN CONTAINING PROTEIN 84"/>
    <property type="match status" value="1"/>
</dbReference>
<proteinExistence type="predicted"/>
<keyword evidence="7" id="KW-1185">Reference proteome</keyword>
<evidence type="ECO:0000256" key="3">
    <source>
        <dbReference type="ARBA" id="ARBA00023163"/>
    </source>
</evidence>
<keyword evidence="2" id="KW-0238">DNA-binding</keyword>
<dbReference type="AlphaFoldDB" id="A0AAV6XWM8"/>
<evidence type="ECO:0000256" key="2">
    <source>
        <dbReference type="ARBA" id="ARBA00023125"/>
    </source>
</evidence>
<comment type="caution">
    <text evidence="6">The sequence shown here is derived from an EMBL/GenBank/DDBJ whole genome shotgun (WGS) entry which is preliminary data.</text>
</comment>
<dbReference type="SUPFAM" id="SSF101941">
    <property type="entry name" value="NAC domain"/>
    <property type="match status" value="1"/>
</dbReference>
<name>A0AAV6XWM8_9LAMI</name>
<dbReference type="PROSITE" id="PS51005">
    <property type="entry name" value="NAC"/>
    <property type="match status" value="1"/>
</dbReference>
<dbReference type="GO" id="GO:0003677">
    <property type="term" value="F:DNA binding"/>
    <property type="evidence" value="ECO:0007669"/>
    <property type="project" value="UniProtKB-KW"/>
</dbReference>
<dbReference type="Proteomes" id="UP000826271">
    <property type="component" value="Unassembled WGS sequence"/>
</dbReference>
<dbReference type="InterPro" id="IPR036093">
    <property type="entry name" value="NAC_dom_sf"/>
</dbReference>